<accession>A0AAZ3PD94</accession>
<dbReference type="Gene3D" id="1.10.10.10">
    <property type="entry name" value="Winged helix-like DNA-binding domain superfamily/Winged helix DNA-binding domain"/>
    <property type="match status" value="1"/>
</dbReference>
<dbReference type="InterPro" id="IPR009057">
    <property type="entry name" value="Homeodomain-like_sf"/>
</dbReference>
<reference evidence="1" key="2">
    <citation type="submission" date="2025-08" db="UniProtKB">
        <authorList>
            <consortium name="Ensembl"/>
        </authorList>
    </citation>
    <scope>IDENTIFICATION</scope>
</reference>
<evidence type="ECO:0008006" key="3">
    <source>
        <dbReference type="Google" id="ProtNLM"/>
    </source>
</evidence>
<dbReference type="Ensembl" id="ENSOTST00005136288.1">
    <property type="protein sequence ID" value="ENSOTSP00005114617.1"/>
    <property type="gene ID" value="ENSOTSG00005068675.1"/>
</dbReference>
<reference evidence="1" key="3">
    <citation type="submission" date="2025-09" db="UniProtKB">
        <authorList>
            <consortium name="Ensembl"/>
        </authorList>
    </citation>
    <scope>IDENTIFICATION</scope>
</reference>
<evidence type="ECO:0000313" key="2">
    <source>
        <dbReference type="Proteomes" id="UP000694402"/>
    </source>
</evidence>
<sequence length="166" mass="18886">MSQVLRERVIVMLTAGMSIRAVARELNVNFSTISRIQHHFREFGSTSRQPRNHGPRVTTLAQDLHIWLLHLWDCLRPATQTANETVDLHNQRISAQTVRNCLREAHLRAHCPHQGQQFGVVTDFSGKMLTFDGHWHTRKVCSSRMNRSVNCTGQMADSVSCGRAIC</sequence>
<proteinExistence type="predicted"/>
<dbReference type="InterPro" id="IPR036388">
    <property type="entry name" value="WH-like_DNA-bd_sf"/>
</dbReference>
<reference evidence="2" key="1">
    <citation type="journal article" date="2018" name="PLoS ONE">
        <title>Chinook salmon (Oncorhynchus tshawytscha) genome and transcriptome.</title>
        <authorList>
            <person name="Christensen K.A."/>
            <person name="Leong J.S."/>
            <person name="Sakhrani D."/>
            <person name="Biagi C.A."/>
            <person name="Minkley D.R."/>
            <person name="Withler R.E."/>
            <person name="Rondeau E.B."/>
            <person name="Koop B.F."/>
            <person name="Devlin R.H."/>
        </authorList>
    </citation>
    <scope>NUCLEOTIDE SEQUENCE [LARGE SCALE GENOMIC DNA]</scope>
</reference>
<dbReference type="AlphaFoldDB" id="A0AAZ3PD94"/>
<evidence type="ECO:0000313" key="1">
    <source>
        <dbReference type="Ensembl" id="ENSOTSP00005114617.1"/>
    </source>
</evidence>
<name>A0AAZ3PD94_ONCTS</name>
<dbReference type="Proteomes" id="UP000694402">
    <property type="component" value="Unassembled WGS sequence"/>
</dbReference>
<protein>
    <recommendedName>
        <fullName evidence="3">Transposase</fullName>
    </recommendedName>
</protein>
<dbReference type="Pfam" id="PF13384">
    <property type="entry name" value="HTH_23"/>
    <property type="match status" value="1"/>
</dbReference>
<dbReference type="SUPFAM" id="SSF46689">
    <property type="entry name" value="Homeodomain-like"/>
    <property type="match status" value="1"/>
</dbReference>
<keyword evidence="2" id="KW-1185">Reference proteome</keyword>
<dbReference type="GeneTree" id="ENSGT00940000168711"/>
<organism evidence="1 2">
    <name type="scientific">Oncorhynchus tshawytscha</name>
    <name type="common">Chinook salmon</name>
    <name type="synonym">Salmo tshawytscha</name>
    <dbReference type="NCBI Taxonomy" id="74940"/>
    <lineage>
        <taxon>Eukaryota</taxon>
        <taxon>Metazoa</taxon>
        <taxon>Chordata</taxon>
        <taxon>Craniata</taxon>
        <taxon>Vertebrata</taxon>
        <taxon>Euteleostomi</taxon>
        <taxon>Actinopterygii</taxon>
        <taxon>Neopterygii</taxon>
        <taxon>Teleostei</taxon>
        <taxon>Protacanthopterygii</taxon>
        <taxon>Salmoniformes</taxon>
        <taxon>Salmonidae</taxon>
        <taxon>Salmoninae</taxon>
        <taxon>Oncorhynchus</taxon>
    </lineage>
</organism>